<gene>
    <name evidence="3" type="ORF">SGFS_045990</name>
</gene>
<protein>
    <recommendedName>
        <fullName evidence="5">LigA protein</fullName>
    </recommendedName>
</protein>
<sequence length="428" mass="44919">MPIDQHDGPFDAPFEDRLGDALRTAGGAFETDRHALVSGGAVRGRRLLFRRRAALVGGVAGVALVGIGGALVLPGGDSGRDKDSVATSPSLPPPPDDDGTYSGADLVRELKKRLPKGEFSEEIGRGTSSENAPYAHVVYDDGKGAAAVDVGIALVEPDSETAFVATLCPDTNQMEYDSCRTSKLSDGSTLMLFQGYEYHRRGGTKNWYASLVSPKGYVVTVTEWNSPAQKGEPVSRDEPPLSTAQLKSIATAEIWRRAADAIPDEEDRSKEPQPGGSSTASVDAPTVDGDAIRETLLGLLPDGVDVVAKGGQESDYAYVVLDDGKGRSLVQINVQLGMGDVLGSVYGDDAETLPDGTVVDSRQEPGEKGGAGVVMWTVDTLRPGSGLRVVVSAFNSGSQTAAATRDTPALTMAQLKKIATSEKWAKLG</sequence>
<keyword evidence="2" id="KW-1133">Transmembrane helix</keyword>
<feature type="transmembrane region" description="Helical" evidence="2">
    <location>
        <begin position="53"/>
        <end position="73"/>
    </location>
</feature>
<evidence type="ECO:0000256" key="1">
    <source>
        <dbReference type="SAM" id="MobiDB-lite"/>
    </source>
</evidence>
<accession>A0ABM9SBV6</accession>
<keyword evidence="2" id="KW-0812">Transmembrane</keyword>
<evidence type="ECO:0008006" key="5">
    <source>
        <dbReference type="Google" id="ProtNLM"/>
    </source>
</evidence>
<keyword evidence="2" id="KW-0472">Membrane</keyword>
<reference evidence="3 4" key="1">
    <citation type="journal article" date="2010" name="ChemBioChem">
        <title>Cloning and characterization of the biosynthetic gene cluster of 16-membered macrolide antibiotic FD-891: involvement of a dual functional cytochrome P450 monooxygenase catalyzing epoxidation and hydroxylation.</title>
        <authorList>
            <person name="Kudo F."/>
            <person name="Motegi A."/>
            <person name="Mizoue K."/>
            <person name="Eguchi T."/>
        </authorList>
    </citation>
    <scope>NUCLEOTIDE SEQUENCE [LARGE SCALE GENOMIC DNA]</scope>
    <source>
        <strain evidence="3 4">A-8890</strain>
    </source>
</reference>
<reference evidence="3 4" key="2">
    <citation type="journal article" date="2023" name="ChemBioChem">
        <title>Acyltransferase Domain Exchange between Two Independent Type I Polyketide Synthases in the Same Producer Strain of Macrolide Antibiotics.</title>
        <authorList>
            <person name="Kudo F."/>
            <person name="Kishikawa K."/>
            <person name="Tsuboi K."/>
            <person name="Kido T."/>
            <person name="Usui T."/>
            <person name="Hashimoto J."/>
            <person name="Shin-Ya K."/>
            <person name="Miyanaga A."/>
            <person name="Eguchi T."/>
        </authorList>
    </citation>
    <scope>NUCLEOTIDE SEQUENCE [LARGE SCALE GENOMIC DNA]</scope>
    <source>
        <strain evidence="3 4">A-8890</strain>
    </source>
</reference>
<evidence type="ECO:0000313" key="3">
    <source>
        <dbReference type="EMBL" id="BBC33305.1"/>
    </source>
</evidence>
<evidence type="ECO:0000256" key="2">
    <source>
        <dbReference type="SAM" id="Phobius"/>
    </source>
</evidence>
<organism evidence="3 4">
    <name type="scientific">Streptomyces graminofaciens</name>
    <dbReference type="NCBI Taxonomy" id="68212"/>
    <lineage>
        <taxon>Bacteria</taxon>
        <taxon>Bacillati</taxon>
        <taxon>Actinomycetota</taxon>
        <taxon>Actinomycetes</taxon>
        <taxon>Kitasatosporales</taxon>
        <taxon>Streptomycetaceae</taxon>
        <taxon>Streptomyces</taxon>
    </lineage>
</organism>
<dbReference type="Proteomes" id="UP001321542">
    <property type="component" value="Chromosome"/>
</dbReference>
<name>A0ABM9SBV6_9ACTN</name>
<proteinExistence type="predicted"/>
<feature type="region of interest" description="Disordered" evidence="1">
    <location>
        <begin position="78"/>
        <end position="103"/>
    </location>
</feature>
<feature type="region of interest" description="Disordered" evidence="1">
    <location>
        <begin position="261"/>
        <end position="287"/>
    </location>
</feature>
<keyword evidence="4" id="KW-1185">Reference proteome</keyword>
<dbReference type="RefSeq" id="WP_286252795.1">
    <property type="nucleotide sequence ID" value="NZ_AP018448.1"/>
</dbReference>
<dbReference type="EMBL" id="AP018448">
    <property type="protein sequence ID" value="BBC33305.1"/>
    <property type="molecule type" value="Genomic_DNA"/>
</dbReference>
<evidence type="ECO:0000313" key="4">
    <source>
        <dbReference type="Proteomes" id="UP001321542"/>
    </source>
</evidence>